<evidence type="ECO:0000256" key="1">
    <source>
        <dbReference type="SAM" id="MobiDB-lite"/>
    </source>
</evidence>
<keyword evidence="4" id="KW-1185">Reference proteome</keyword>
<sequence length="85" mass="9489">VYNASKVDIKNEGDNSTGLSKKNKIIVIAVGLFVGLIVIGVVIVYIRRRRRNMGVEKPIVIENPEDDMNTENGRSTEDDRNMKDG</sequence>
<feature type="region of interest" description="Disordered" evidence="1">
    <location>
        <begin position="60"/>
        <end position="85"/>
    </location>
</feature>
<feature type="transmembrane region" description="Helical" evidence="2">
    <location>
        <begin position="25"/>
        <end position="46"/>
    </location>
</feature>
<protein>
    <submittedName>
        <fullName evidence="3">28339_t:CDS:1</fullName>
    </submittedName>
</protein>
<proteinExistence type="predicted"/>
<dbReference type="EMBL" id="CAJVPY010050765">
    <property type="protein sequence ID" value="CAG8813970.1"/>
    <property type="molecule type" value="Genomic_DNA"/>
</dbReference>
<feature type="non-terminal residue" evidence="3">
    <location>
        <position position="85"/>
    </location>
</feature>
<reference evidence="3" key="1">
    <citation type="submission" date="2021-06" db="EMBL/GenBank/DDBJ databases">
        <authorList>
            <person name="Kallberg Y."/>
            <person name="Tangrot J."/>
            <person name="Rosling A."/>
        </authorList>
    </citation>
    <scope>NUCLEOTIDE SEQUENCE</scope>
    <source>
        <strain evidence="3">MA453B</strain>
    </source>
</reference>
<evidence type="ECO:0000313" key="4">
    <source>
        <dbReference type="Proteomes" id="UP000789405"/>
    </source>
</evidence>
<evidence type="ECO:0000256" key="2">
    <source>
        <dbReference type="SAM" id="Phobius"/>
    </source>
</evidence>
<evidence type="ECO:0000313" key="3">
    <source>
        <dbReference type="EMBL" id="CAG8813970.1"/>
    </source>
</evidence>
<accession>A0A9N9K889</accession>
<gene>
    <name evidence="3" type="ORF">DERYTH_LOCUS25883</name>
</gene>
<name>A0A9N9K889_9GLOM</name>
<dbReference type="AlphaFoldDB" id="A0A9N9K889"/>
<keyword evidence="2" id="KW-0472">Membrane</keyword>
<comment type="caution">
    <text evidence="3">The sequence shown here is derived from an EMBL/GenBank/DDBJ whole genome shotgun (WGS) entry which is preliminary data.</text>
</comment>
<feature type="compositionally biased region" description="Basic and acidic residues" evidence="1">
    <location>
        <begin position="74"/>
        <end position="85"/>
    </location>
</feature>
<keyword evidence="2" id="KW-1133">Transmembrane helix</keyword>
<dbReference type="Proteomes" id="UP000789405">
    <property type="component" value="Unassembled WGS sequence"/>
</dbReference>
<keyword evidence="2" id="KW-0812">Transmembrane</keyword>
<organism evidence="3 4">
    <name type="scientific">Dentiscutata erythropus</name>
    <dbReference type="NCBI Taxonomy" id="1348616"/>
    <lineage>
        <taxon>Eukaryota</taxon>
        <taxon>Fungi</taxon>
        <taxon>Fungi incertae sedis</taxon>
        <taxon>Mucoromycota</taxon>
        <taxon>Glomeromycotina</taxon>
        <taxon>Glomeromycetes</taxon>
        <taxon>Diversisporales</taxon>
        <taxon>Gigasporaceae</taxon>
        <taxon>Dentiscutata</taxon>
    </lineage>
</organism>
<feature type="non-terminal residue" evidence="3">
    <location>
        <position position="1"/>
    </location>
</feature>